<sequence>MVAGARTPTRIHDVPHDLLEAILLRVSSPVCLARAGAACKRWRCVIADDGFAARYLSLHAPAVAGYYFHSFRSCCGKPGPSGSIRPSFDPLPFAGIDPRYFSLDFLSDDVIAGVHSATVLDSRGGLLLIEFQGFRYFRERFPAALVVCEPLTRRYEKIPRPRDFDGGCIYWRSYLIDGETGGDRISMSSFRVLCELYRGGVAHAAMFTAGGSEDSWREKAIDHVSPVLDHTRLIKGRAGGCWYFYMQGMTWIVLDGATGEYSSLDLPTTVDWGLNGDYTRMRRFYVASGRDGKPRIFSFKDNTVKVFARLGGDGEWALERSLVLRYHEHWEANVWAMGPGFIVVALEVSWINEHVNLRQHLSVDLETMEVQPAGEDKFRILHPCTLPYPPALRACLDG</sequence>
<dbReference type="SUPFAM" id="SSF81383">
    <property type="entry name" value="F-box domain"/>
    <property type="match status" value="1"/>
</dbReference>
<reference evidence="2" key="1">
    <citation type="submission" date="2024-06" db="EMBL/GenBank/DDBJ databases">
        <authorList>
            <person name="Ryan C."/>
        </authorList>
    </citation>
    <scope>NUCLEOTIDE SEQUENCE [LARGE SCALE GENOMIC DNA]</scope>
</reference>
<dbReference type="EMBL" id="OZ075137">
    <property type="protein sequence ID" value="CAL5006518.1"/>
    <property type="molecule type" value="Genomic_DNA"/>
</dbReference>
<dbReference type="AlphaFoldDB" id="A0ABC9BTF3"/>
<accession>A0ABC9BTF3</accession>
<evidence type="ECO:0000313" key="1">
    <source>
        <dbReference type="EMBL" id="CAL5006518.1"/>
    </source>
</evidence>
<dbReference type="PANTHER" id="PTHR33207">
    <property type="entry name" value="F-BOX DOMAIN CONTAINING PROTEIN-RELATED"/>
    <property type="match status" value="1"/>
</dbReference>
<reference evidence="1 2" key="2">
    <citation type="submission" date="2024-10" db="EMBL/GenBank/DDBJ databases">
        <authorList>
            <person name="Ryan C."/>
        </authorList>
    </citation>
    <scope>NUCLEOTIDE SEQUENCE [LARGE SCALE GENOMIC DNA]</scope>
</reference>
<proteinExistence type="predicted"/>
<keyword evidence="2" id="KW-1185">Reference proteome</keyword>
<protein>
    <recommendedName>
        <fullName evidence="3">F-box domain-containing protein</fullName>
    </recommendedName>
</protein>
<name>A0ABC9BTF3_9POAL</name>
<gene>
    <name evidence="1" type="ORF">URODEC1_LOCUS68067</name>
</gene>
<dbReference type="InterPro" id="IPR036047">
    <property type="entry name" value="F-box-like_dom_sf"/>
</dbReference>
<evidence type="ECO:0008006" key="3">
    <source>
        <dbReference type="Google" id="ProtNLM"/>
    </source>
</evidence>
<dbReference type="Proteomes" id="UP001497457">
    <property type="component" value="Chromosome 27b"/>
</dbReference>
<organism evidence="1 2">
    <name type="scientific">Urochloa decumbens</name>
    <dbReference type="NCBI Taxonomy" id="240449"/>
    <lineage>
        <taxon>Eukaryota</taxon>
        <taxon>Viridiplantae</taxon>
        <taxon>Streptophyta</taxon>
        <taxon>Embryophyta</taxon>
        <taxon>Tracheophyta</taxon>
        <taxon>Spermatophyta</taxon>
        <taxon>Magnoliopsida</taxon>
        <taxon>Liliopsida</taxon>
        <taxon>Poales</taxon>
        <taxon>Poaceae</taxon>
        <taxon>PACMAD clade</taxon>
        <taxon>Panicoideae</taxon>
        <taxon>Panicodae</taxon>
        <taxon>Paniceae</taxon>
        <taxon>Melinidinae</taxon>
        <taxon>Urochloa</taxon>
    </lineage>
</organism>
<evidence type="ECO:0000313" key="2">
    <source>
        <dbReference type="Proteomes" id="UP001497457"/>
    </source>
</evidence>